<protein>
    <submittedName>
        <fullName evidence="1">Uncharacterized protein</fullName>
    </submittedName>
</protein>
<proteinExistence type="predicted"/>
<dbReference type="EMBL" id="CAKXZT010000134">
    <property type="protein sequence ID" value="CAH2403558.1"/>
    <property type="molecule type" value="Genomic_DNA"/>
</dbReference>
<evidence type="ECO:0000313" key="1">
    <source>
        <dbReference type="EMBL" id="CAH2403558.1"/>
    </source>
</evidence>
<keyword evidence="2" id="KW-1185">Reference proteome</keyword>
<evidence type="ECO:0000313" key="2">
    <source>
        <dbReference type="Proteomes" id="UP001153050"/>
    </source>
</evidence>
<comment type="caution">
    <text evidence="1">The sequence shown here is derived from an EMBL/GenBank/DDBJ whole genome shotgun (WGS) entry which is preliminary data.</text>
</comment>
<dbReference type="Proteomes" id="UP001153050">
    <property type="component" value="Unassembled WGS sequence"/>
</dbReference>
<accession>A0ABM9E3A4</accession>
<organism evidence="1 2">
    <name type="scientific">Mesorhizobium escarrei</name>
    <dbReference type="NCBI Taxonomy" id="666018"/>
    <lineage>
        <taxon>Bacteria</taxon>
        <taxon>Pseudomonadati</taxon>
        <taxon>Pseudomonadota</taxon>
        <taxon>Alphaproteobacteria</taxon>
        <taxon>Hyphomicrobiales</taxon>
        <taxon>Phyllobacteriaceae</taxon>
        <taxon>Mesorhizobium</taxon>
    </lineage>
</organism>
<reference evidence="1 2" key="1">
    <citation type="submission" date="2022-03" db="EMBL/GenBank/DDBJ databases">
        <authorList>
            <person name="Brunel B."/>
        </authorList>
    </citation>
    <scope>NUCLEOTIDE SEQUENCE [LARGE SCALE GENOMIC DNA]</scope>
    <source>
        <strain evidence="1">STM5069sample</strain>
    </source>
</reference>
<name>A0ABM9E3A4_9HYPH</name>
<sequence length="80" mass="8675">MFHAGDDALVNFTAWPQQIAKVYEGLLDSSQPNSQNPKFCDRIANTETSGKIPSHNSDAKLGIPPMTFATAKIIVPCQLS</sequence>
<gene>
    <name evidence="1" type="ORF">MES5069_390046</name>
</gene>